<dbReference type="GO" id="GO:0016020">
    <property type="term" value="C:membrane"/>
    <property type="evidence" value="ECO:0007669"/>
    <property type="project" value="UniProtKB-SubCell"/>
</dbReference>
<sequence>MAVDSALAADLALIIIAATGVGLLARQSGQPTIIAYILTGLLLGPPVLGVVTPSELTESMAELGLAFLLFLLGVKMRIEDIRHILPSIVKIALPQMALVCLAGMGTALLLGFPTWQALLIGLAVMYSSTAVVIKMLTDKDEATTLPGKIDIGVLLVQDIVVVVLLALLSTGQPESVTEVTVTLVTILALIGVIGAVAIAASRYLLPAVFRRIANDKEVFFLVSLAWAFLFVFVSLELDLSIEIGAFLAGVAIAQLPYSTELQDRITPLTDLFILIFFVSIGLQLEASELVAYWQEAVLAAVVLIPVKFVIFFVLIDWQEFSLETTFLGSAHMIQVSEFALVFGAVALAGGFIDEAVLGFLSLVAVITMAVSVYAVKYNHQLYERARPWLRAVWSEDGRDGESRTYEGHAVVIGYDPITERVLPHLGEAYEEVVVIDRKTEHIEQLRAEGTYEFVFGDFRHGKVRKAAKLKKAAFVISSSVEVDVNEMVIAESAPDATVFVEAERDEDAVRLYKQGADYVVMSTNLTAEKVSTHLADYFEDRDRFLETIRTDLERVEHQAMNRDRAAVLADSGGETDG</sequence>
<dbReference type="Gene3D" id="1.20.1530.20">
    <property type="match status" value="1"/>
</dbReference>
<feature type="transmembrane region" description="Helical" evidence="7">
    <location>
        <begin position="6"/>
        <end position="26"/>
    </location>
</feature>
<dbReference type="PANTHER" id="PTHR42751">
    <property type="entry name" value="SODIUM/HYDROGEN EXCHANGER FAMILY/TRKA DOMAIN PROTEIN"/>
    <property type="match status" value="1"/>
</dbReference>
<feature type="transmembrane region" description="Helical" evidence="7">
    <location>
        <begin position="217"/>
        <end position="235"/>
    </location>
</feature>
<evidence type="ECO:0000256" key="7">
    <source>
        <dbReference type="SAM" id="Phobius"/>
    </source>
</evidence>
<feature type="transmembrane region" description="Helical" evidence="7">
    <location>
        <begin position="88"/>
        <end position="112"/>
    </location>
</feature>
<dbReference type="Pfam" id="PF00999">
    <property type="entry name" value="Na_H_Exchanger"/>
    <property type="match status" value="1"/>
</dbReference>
<evidence type="ECO:0000256" key="6">
    <source>
        <dbReference type="ARBA" id="ARBA00023136"/>
    </source>
</evidence>
<feature type="transmembrane region" description="Helical" evidence="7">
    <location>
        <begin position="355"/>
        <end position="375"/>
    </location>
</feature>
<comment type="subcellular location">
    <subcellularLocation>
        <location evidence="1">Membrane</location>
        <topology evidence="1">Multi-pass membrane protein</topology>
    </subcellularLocation>
</comment>
<gene>
    <name evidence="10" type="ORF">ACFR99_00040</name>
</gene>
<dbReference type="EMBL" id="JBHUDI010000001">
    <property type="protein sequence ID" value="MFD1561963.1"/>
    <property type="molecule type" value="Genomic_DNA"/>
</dbReference>
<comment type="similarity">
    <text evidence="2">Belongs to the monovalent cation:proton antiporter 2 (CPA2) transporter (TC 2.A.37) family.</text>
</comment>
<feature type="transmembrane region" description="Helical" evidence="7">
    <location>
        <begin position="149"/>
        <end position="169"/>
    </location>
</feature>
<dbReference type="SUPFAM" id="SSF51735">
    <property type="entry name" value="NAD(P)-binding Rossmann-fold domains"/>
    <property type="match status" value="1"/>
</dbReference>
<evidence type="ECO:0000259" key="8">
    <source>
        <dbReference type="Pfam" id="PF00999"/>
    </source>
</evidence>
<evidence type="ECO:0000313" key="11">
    <source>
        <dbReference type="Proteomes" id="UP001597076"/>
    </source>
</evidence>
<keyword evidence="4 7" id="KW-0812">Transmembrane</keyword>
<dbReference type="Gene3D" id="3.40.50.720">
    <property type="entry name" value="NAD(P)-binding Rossmann-like Domain"/>
    <property type="match status" value="1"/>
</dbReference>
<dbReference type="AlphaFoldDB" id="A0ABD6BA85"/>
<reference evidence="10 11" key="1">
    <citation type="journal article" date="2019" name="Int. J. Syst. Evol. Microbiol.">
        <title>The Global Catalogue of Microorganisms (GCM) 10K type strain sequencing project: providing services to taxonomists for standard genome sequencing and annotation.</title>
        <authorList>
            <consortium name="The Broad Institute Genomics Platform"/>
            <consortium name="The Broad Institute Genome Sequencing Center for Infectious Disease"/>
            <person name="Wu L."/>
            <person name="Ma J."/>
        </authorList>
    </citation>
    <scope>NUCLEOTIDE SEQUENCE [LARGE SCALE GENOMIC DNA]</scope>
    <source>
        <strain evidence="10 11">CGMCC 1.12230</strain>
    </source>
</reference>
<evidence type="ECO:0000313" key="10">
    <source>
        <dbReference type="EMBL" id="MFD1561963.1"/>
    </source>
</evidence>
<feature type="transmembrane region" description="Helical" evidence="7">
    <location>
        <begin position="181"/>
        <end position="205"/>
    </location>
</feature>
<feature type="transmembrane region" description="Helical" evidence="7">
    <location>
        <begin position="296"/>
        <end position="315"/>
    </location>
</feature>
<feature type="transmembrane region" description="Helical" evidence="7">
    <location>
        <begin position="33"/>
        <end position="53"/>
    </location>
</feature>
<evidence type="ECO:0000256" key="3">
    <source>
        <dbReference type="ARBA" id="ARBA00022448"/>
    </source>
</evidence>
<dbReference type="InterPro" id="IPR006153">
    <property type="entry name" value="Cation/H_exchanger_TM"/>
</dbReference>
<dbReference type="Proteomes" id="UP001597076">
    <property type="component" value="Unassembled WGS sequence"/>
</dbReference>
<proteinExistence type="inferred from homology"/>
<keyword evidence="6 7" id="KW-0472">Membrane</keyword>
<dbReference type="InterPro" id="IPR003148">
    <property type="entry name" value="RCK_N"/>
</dbReference>
<evidence type="ECO:0000256" key="4">
    <source>
        <dbReference type="ARBA" id="ARBA00022692"/>
    </source>
</evidence>
<evidence type="ECO:0000256" key="1">
    <source>
        <dbReference type="ARBA" id="ARBA00004141"/>
    </source>
</evidence>
<name>A0ABD6BA85_9EURY</name>
<protein>
    <submittedName>
        <fullName evidence="10">Cation:proton antiporter</fullName>
    </submittedName>
</protein>
<keyword evidence="11" id="KW-1185">Reference proteome</keyword>
<evidence type="ECO:0000259" key="9">
    <source>
        <dbReference type="Pfam" id="PF02254"/>
    </source>
</evidence>
<feature type="transmembrane region" description="Helical" evidence="7">
    <location>
        <begin position="118"/>
        <end position="137"/>
    </location>
</feature>
<feature type="domain" description="Cation/H+ exchanger transmembrane" evidence="8">
    <location>
        <begin position="16"/>
        <end position="370"/>
    </location>
</feature>
<dbReference type="PANTHER" id="PTHR42751:SF6">
    <property type="entry name" value="CONSERVED INTEGRAL MEMBRANE TRANSPORT PROTEIN-RELATED"/>
    <property type="match status" value="1"/>
</dbReference>
<feature type="transmembrane region" description="Helical" evidence="7">
    <location>
        <begin position="327"/>
        <end position="349"/>
    </location>
</feature>
<dbReference type="InterPro" id="IPR038770">
    <property type="entry name" value="Na+/solute_symporter_sf"/>
</dbReference>
<feature type="transmembrane region" description="Helical" evidence="7">
    <location>
        <begin position="265"/>
        <end position="284"/>
    </location>
</feature>
<comment type="caution">
    <text evidence="10">The sequence shown here is derived from an EMBL/GenBank/DDBJ whole genome shotgun (WGS) entry which is preliminary data.</text>
</comment>
<accession>A0ABD6BA85</accession>
<keyword evidence="3" id="KW-0813">Transport</keyword>
<feature type="transmembrane region" description="Helical" evidence="7">
    <location>
        <begin position="59"/>
        <end position="76"/>
    </location>
</feature>
<dbReference type="Pfam" id="PF02254">
    <property type="entry name" value="TrkA_N"/>
    <property type="match status" value="1"/>
</dbReference>
<organism evidence="10 11">
    <name type="scientific">Haloarchaeobius amylolyticus</name>
    <dbReference type="NCBI Taxonomy" id="1198296"/>
    <lineage>
        <taxon>Archaea</taxon>
        <taxon>Methanobacteriati</taxon>
        <taxon>Methanobacteriota</taxon>
        <taxon>Stenosarchaea group</taxon>
        <taxon>Halobacteria</taxon>
        <taxon>Halobacteriales</taxon>
        <taxon>Halorubellaceae</taxon>
        <taxon>Haloarchaeobius</taxon>
    </lineage>
</organism>
<dbReference type="RefSeq" id="WP_390283077.1">
    <property type="nucleotide sequence ID" value="NZ_JBHUDI010000001.1"/>
</dbReference>
<evidence type="ECO:0000256" key="2">
    <source>
        <dbReference type="ARBA" id="ARBA00005551"/>
    </source>
</evidence>
<dbReference type="InterPro" id="IPR036291">
    <property type="entry name" value="NAD(P)-bd_dom_sf"/>
</dbReference>
<keyword evidence="5 7" id="KW-1133">Transmembrane helix</keyword>
<evidence type="ECO:0000256" key="5">
    <source>
        <dbReference type="ARBA" id="ARBA00022989"/>
    </source>
</evidence>
<feature type="domain" description="RCK N-terminal" evidence="9">
    <location>
        <begin position="410"/>
        <end position="521"/>
    </location>
</feature>